<evidence type="ECO:0000259" key="10">
    <source>
        <dbReference type="PROSITE" id="PS50110"/>
    </source>
</evidence>
<dbReference type="InterPro" id="IPR005467">
    <property type="entry name" value="His_kinase_dom"/>
</dbReference>
<evidence type="ECO:0000313" key="11">
    <source>
        <dbReference type="EMBL" id="MFB9057832.1"/>
    </source>
</evidence>
<dbReference type="SMART" id="SM00448">
    <property type="entry name" value="REC"/>
    <property type="match status" value="1"/>
</dbReference>
<dbReference type="InterPro" id="IPR001789">
    <property type="entry name" value="Sig_transdc_resp-reg_receiver"/>
</dbReference>
<dbReference type="PRINTS" id="PR00344">
    <property type="entry name" value="BCTRLSENSOR"/>
</dbReference>
<dbReference type="SUPFAM" id="SSF52172">
    <property type="entry name" value="CheY-like"/>
    <property type="match status" value="1"/>
</dbReference>
<reference evidence="11 12" key="1">
    <citation type="submission" date="2024-09" db="EMBL/GenBank/DDBJ databases">
        <authorList>
            <person name="Sun Q."/>
            <person name="Mori K."/>
        </authorList>
    </citation>
    <scope>NUCLEOTIDE SEQUENCE [LARGE SCALE GENOMIC DNA]</scope>
    <source>
        <strain evidence="11 12">CECT 8622</strain>
    </source>
</reference>
<evidence type="ECO:0000256" key="6">
    <source>
        <dbReference type="ARBA" id="ARBA00023163"/>
    </source>
</evidence>
<name>A0ABV5FEE7_9FLAO</name>
<feature type="domain" description="Response regulatory" evidence="10">
    <location>
        <begin position="180"/>
        <end position="295"/>
    </location>
</feature>
<dbReference type="PROSITE" id="PS00041">
    <property type="entry name" value="HTH_ARAC_FAMILY_1"/>
    <property type="match status" value="1"/>
</dbReference>
<dbReference type="SMART" id="SM00387">
    <property type="entry name" value="HATPase_c"/>
    <property type="match status" value="1"/>
</dbReference>
<dbReference type="EMBL" id="JBHMFC010000098">
    <property type="protein sequence ID" value="MFB9057832.1"/>
    <property type="molecule type" value="Genomic_DNA"/>
</dbReference>
<dbReference type="Pfam" id="PF12833">
    <property type="entry name" value="HTH_18"/>
    <property type="match status" value="1"/>
</dbReference>
<keyword evidence="5" id="KW-0238">DNA-binding</keyword>
<dbReference type="Gene3D" id="1.10.10.60">
    <property type="entry name" value="Homeodomain-like"/>
    <property type="match status" value="1"/>
</dbReference>
<dbReference type="Gene3D" id="3.30.565.10">
    <property type="entry name" value="Histidine kinase-like ATPase, C-terminal domain"/>
    <property type="match status" value="1"/>
</dbReference>
<dbReference type="PANTHER" id="PTHR43547:SF2">
    <property type="entry name" value="HYBRID SIGNAL TRANSDUCTION HISTIDINE KINASE C"/>
    <property type="match status" value="1"/>
</dbReference>
<dbReference type="Pfam" id="PF02518">
    <property type="entry name" value="HATPase_c"/>
    <property type="match status" value="1"/>
</dbReference>
<feature type="domain" description="HTH araC/xylS-type" evidence="8">
    <location>
        <begin position="327"/>
        <end position="426"/>
    </location>
</feature>
<dbReference type="InterPro" id="IPR018062">
    <property type="entry name" value="HTH_AraC-typ_CS"/>
</dbReference>
<dbReference type="SMART" id="SM00342">
    <property type="entry name" value="HTH_ARAC"/>
    <property type="match status" value="1"/>
</dbReference>
<dbReference type="EC" id="2.7.13.3" evidence="2"/>
<dbReference type="Gene3D" id="3.40.50.2300">
    <property type="match status" value="1"/>
</dbReference>
<keyword evidence="3 7" id="KW-0597">Phosphoprotein</keyword>
<dbReference type="CDD" id="cd17574">
    <property type="entry name" value="REC_OmpR"/>
    <property type="match status" value="1"/>
</dbReference>
<gene>
    <name evidence="11" type="ORF">ACFFU9_13880</name>
</gene>
<dbReference type="PROSITE" id="PS01124">
    <property type="entry name" value="HTH_ARAC_FAMILY_2"/>
    <property type="match status" value="1"/>
</dbReference>
<dbReference type="SUPFAM" id="SSF55874">
    <property type="entry name" value="ATPase domain of HSP90 chaperone/DNA topoisomerase II/histidine kinase"/>
    <property type="match status" value="1"/>
</dbReference>
<dbReference type="InterPro" id="IPR018060">
    <property type="entry name" value="HTH_AraC"/>
</dbReference>
<protein>
    <recommendedName>
        <fullName evidence="2">histidine kinase</fullName>
        <ecNumber evidence="2">2.7.13.3</ecNumber>
    </recommendedName>
</protein>
<dbReference type="InterPro" id="IPR003594">
    <property type="entry name" value="HATPase_dom"/>
</dbReference>
<dbReference type="PROSITE" id="PS50109">
    <property type="entry name" value="HIS_KIN"/>
    <property type="match status" value="1"/>
</dbReference>
<organism evidence="11 12">
    <name type="scientific">Mariniflexile ostreae</name>
    <dbReference type="NCBI Taxonomy" id="1520892"/>
    <lineage>
        <taxon>Bacteria</taxon>
        <taxon>Pseudomonadati</taxon>
        <taxon>Bacteroidota</taxon>
        <taxon>Flavobacteriia</taxon>
        <taxon>Flavobacteriales</taxon>
        <taxon>Flavobacteriaceae</taxon>
        <taxon>Mariniflexile</taxon>
    </lineage>
</organism>
<feature type="modified residue" description="4-aspartylphosphate" evidence="7">
    <location>
        <position position="228"/>
    </location>
</feature>
<dbReference type="Proteomes" id="UP001589585">
    <property type="component" value="Unassembled WGS sequence"/>
</dbReference>
<evidence type="ECO:0000256" key="1">
    <source>
        <dbReference type="ARBA" id="ARBA00000085"/>
    </source>
</evidence>
<sequence>MNTKVIPVFFDKNQMEKVIYNLLSNAFKFTKKNGKIVISIEDVSDDTSGVTIKIKDNGIGIPKNSKNNVFKGFFQVDERGHKNAGSGIGLALSKAIIELHKGKLSIENETETWANTIFKIDLQKGKDHLEPSEILKKSITLDEMNSGLEDSGTDERSLEHVLQIEELEIDQDTEEQSKPSVFVIDDHKDIRKFITDILKEEYHITTFTNGRDALHYMEEQIPDLIICDVMMPEMDGFEFCNHIKTNEATNHIPVILLTAKTSTENRIEGLSLGADAYLTKPFSVKVLKLNMINLLSSKEILRQKYSGSFIIDSKLDKLDVPEEVFLKKLMTIIEENIEKPDFDVNELIKEIGMSRSVLYKKVKALTNHSVASLIKHIRLKKAADILENTNYHISQVTFMIGFNDRKHFSREFKKVFKVSPSEYKKNKKTK</sequence>
<comment type="caution">
    <text evidence="11">The sequence shown here is derived from an EMBL/GenBank/DDBJ whole genome shotgun (WGS) entry which is preliminary data.</text>
</comment>
<evidence type="ECO:0000256" key="4">
    <source>
        <dbReference type="ARBA" id="ARBA00023015"/>
    </source>
</evidence>
<evidence type="ECO:0000259" key="8">
    <source>
        <dbReference type="PROSITE" id="PS01124"/>
    </source>
</evidence>
<proteinExistence type="predicted"/>
<dbReference type="PROSITE" id="PS50110">
    <property type="entry name" value="RESPONSE_REGULATORY"/>
    <property type="match status" value="1"/>
</dbReference>
<comment type="catalytic activity">
    <reaction evidence="1">
        <text>ATP + protein L-histidine = ADP + protein N-phospho-L-histidine.</text>
        <dbReference type="EC" id="2.7.13.3"/>
    </reaction>
</comment>
<dbReference type="PANTHER" id="PTHR43547">
    <property type="entry name" value="TWO-COMPONENT HISTIDINE KINASE"/>
    <property type="match status" value="1"/>
</dbReference>
<dbReference type="CDD" id="cd00075">
    <property type="entry name" value="HATPase"/>
    <property type="match status" value="1"/>
</dbReference>
<dbReference type="InterPro" id="IPR009057">
    <property type="entry name" value="Homeodomain-like_sf"/>
</dbReference>
<evidence type="ECO:0000256" key="5">
    <source>
        <dbReference type="ARBA" id="ARBA00023125"/>
    </source>
</evidence>
<keyword evidence="12" id="KW-1185">Reference proteome</keyword>
<feature type="domain" description="Histidine kinase" evidence="9">
    <location>
        <begin position="1"/>
        <end position="126"/>
    </location>
</feature>
<keyword evidence="6" id="KW-0804">Transcription</keyword>
<dbReference type="InterPro" id="IPR036890">
    <property type="entry name" value="HATPase_C_sf"/>
</dbReference>
<dbReference type="RefSeq" id="WP_379862085.1">
    <property type="nucleotide sequence ID" value="NZ_JBHMFC010000098.1"/>
</dbReference>
<evidence type="ECO:0000256" key="2">
    <source>
        <dbReference type="ARBA" id="ARBA00012438"/>
    </source>
</evidence>
<evidence type="ECO:0000313" key="12">
    <source>
        <dbReference type="Proteomes" id="UP001589585"/>
    </source>
</evidence>
<dbReference type="InterPro" id="IPR011006">
    <property type="entry name" value="CheY-like_superfamily"/>
</dbReference>
<evidence type="ECO:0000256" key="3">
    <source>
        <dbReference type="ARBA" id="ARBA00022553"/>
    </source>
</evidence>
<evidence type="ECO:0000259" key="9">
    <source>
        <dbReference type="PROSITE" id="PS50109"/>
    </source>
</evidence>
<keyword evidence="4" id="KW-0805">Transcription regulation</keyword>
<dbReference type="Pfam" id="PF00072">
    <property type="entry name" value="Response_reg"/>
    <property type="match status" value="1"/>
</dbReference>
<dbReference type="InterPro" id="IPR004358">
    <property type="entry name" value="Sig_transdc_His_kin-like_C"/>
</dbReference>
<evidence type="ECO:0000256" key="7">
    <source>
        <dbReference type="PROSITE-ProRule" id="PRU00169"/>
    </source>
</evidence>
<dbReference type="SUPFAM" id="SSF46689">
    <property type="entry name" value="Homeodomain-like"/>
    <property type="match status" value="1"/>
</dbReference>
<accession>A0ABV5FEE7</accession>